<dbReference type="PANTHER" id="PTHR30188">
    <property type="entry name" value="ABC TRANSPORTER PERMEASE PROTEIN-RELATED"/>
    <property type="match status" value="1"/>
</dbReference>
<dbReference type="InterPro" id="IPR003453">
    <property type="entry name" value="ABC_MlaE_roteobac"/>
</dbReference>
<evidence type="ECO:0000256" key="5">
    <source>
        <dbReference type="ARBA" id="ARBA00022989"/>
    </source>
</evidence>
<evidence type="ECO:0000256" key="3">
    <source>
        <dbReference type="ARBA" id="ARBA00022448"/>
    </source>
</evidence>
<dbReference type="NCBIfam" id="TIGR00056">
    <property type="entry name" value="MlaE family lipid ABC transporter permease subunit"/>
    <property type="match status" value="1"/>
</dbReference>
<feature type="transmembrane region" description="Helical" evidence="7">
    <location>
        <begin position="250"/>
        <end position="268"/>
    </location>
</feature>
<dbReference type="Proteomes" id="UP000005481">
    <property type="component" value="Unassembled WGS sequence"/>
</dbReference>
<dbReference type="EMBL" id="AGCJ01000013">
    <property type="protein sequence ID" value="EHM43061.1"/>
    <property type="molecule type" value="Genomic_DNA"/>
</dbReference>
<feature type="transmembrane region" description="Helical" evidence="7">
    <location>
        <begin position="68"/>
        <end position="91"/>
    </location>
</feature>
<evidence type="ECO:0000256" key="4">
    <source>
        <dbReference type="ARBA" id="ARBA00022692"/>
    </source>
</evidence>
<feature type="transmembrane region" description="Helical" evidence="7">
    <location>
        <begin position="111"/>
        <end position="132"/>
    </location>
</feature>
<evidence type="ECO:0000313" key="8">
    <source>
        <dbReference type="EMBL" id="EHM43061.1"/>
    </source>
</evidence>
<keyword evidence="9" id="KW-1185">Reference proteome</keyword>
<feature type="transmembrane region" description="Helical" evidence="7">
    <location>
        <begin position="210"/>
        <end position="230"/>
    </location>
</feature>
<keyword evidence="6 7" id="KW-0472">Membrane</keyword>
<evidence type="ECO:0000256" key="2">
    <source>
        <dbReference type="ARBA" id="ARBA00007556"/>
    </source>
</evidence>
<evidence type="ECO:0008006" key="10">
    <source>
        <dbReference type="Google" id="ProtNLM"/>
    </source>
</evidence>
<organism evidence="8 9">
    <name type="scientific">Anaeroglobus geminatus F0357</name>
    <dbReference type="NCBI Taxonomy" id="861450"/>
    <lineage>
        <taxon>Bacteria</taxon>
        <taxon>Bacillati</taxon>
        <taxon>Bacillota</taxon>
        <taxon>Negativicutes</taxon>
        <taxon>Veillonellales</taxon>
        <taxon>Veillonellaceae</taxon>
        <taxon>Anaeroglobus</taxon>
    </lineage>
</organism>
<comment type="similarity">
    <text evidence="2 7">Belongs to the MlaE permease family.</text>
</comment>
<comment type="subcellular location">
    <subcellularLocation>
        <location evidence="1">Membrane</location>
        <topology evidence="1">Multi-pass membrane protein</topology>
    </subcellularLocation>
</comment>
<keyword evidence="4 7" id="KW-0812">Transmembrane</keyword>
<sequence>MSSRFFGRLYVREVTLQHALERIGRFTLHIFEEVGVVSVLFGQTLKQLPRIQRKLTIRQMAHLGVDSLPIVSLTLLFAGMVMTLQIVDILMRYGAQSTLGGIMSVAMGRELGPILTGVVVAGRVGAAMTAELGTMKVTEQIDALRCMATNPVAYLVVPRFVACVIMVPLLTFYGYLIGTGGGYAVAIYSAGLTHFTYMHSIEFFTEVSDVLFGLIKAMVFGGIISLVACYEGMHAKSGAEGVGQATTKSVVTSIIFIFITNYILSVILY</sequence>
<evidence type="ECO:0000313" key="9">
    <source>
        <dbReference type="Proteomes" id="UP000005481"/>
    </source>
</evidence>
<dbReference type="GO" id="GO:0005548">
    <property type="term" value="F:phospholipid transporter activity"/>
    <property type="evidence" value="ECO:0007669"/>
    <property type="project" value="TreeGrafter"/>
</dbReference>
<dbReference type="HOGENOM" id="CLU_045686_1_1_9"/>
<name>G9YFP7_9FIRM</name>
<dbReference type="PANTHER" id="PTHR30188:SF4">
    <property type="entry name" value="PROTEIN TRIGALACTOSYLDIACYLGLYCEROL 1, CHLOROPLASTIC"/>
    <property type="match status" value="1"/>
</dbReference>
<accession>G9YFP7</accession>
<dbReference type="GO" id="GO:0043190">
    <property type="term" value="C:ATP-binding cassette (ABC) transporter complex"/>
    <property type="evidence" value="ECO:0007669"/>
    <property type="project" value="InterPro"/>
</dbReference>
<evidence type="ECO:0000256" key="6">
    <source>
        <dbReference type="ARBA" id="ARBA00023136"/>
    </source>
</evidence>
<evidence type="ECO:0000256" key="7">
    <source>
        <dbReference type="RuleBase" id="RU362044"/>
    </source>
</evidence>
<keyword evidence="5 7" id="KW-1133">Transmembrane helix</keyword>
<keyword evidence="3" id="KW-0813">Transport</keyword>
<dbReference type="STRING" id="861450.HMPREF0080_00459"/>
<dbReference type="InterPro" id="IPR030802">
    <property type="entry name" value="Permease_MalE"/>
</dbReference>
<evidence type="ECO:0000256" key="1">
    <source>
        <dbReference type="ARBA" id="ARBA00004141"/>
    </source>
</evidence>
<dbReference type="Pfam" id="PF02405">
    <property type="entry name" value="MlaE"/>
    <property type="match status" value="1"/>
</dbReference>
<dbReference type="PATRIC" id="fig|861450.3.peg.441"/>
<dbReference type="eggNOG" id="COG0767">
    <property type="taxonomic scope" value="Bacteria"/>
</dbReference>
<dbReference type="AlphaFoldDB" id="G9YFP7"/>
<feature type="transmembrane region" description="Helical" evidence="7">
    <location>
        <begin position="152"/>
        <end position="175"/>
    </location>
</feature>
<protein>
    <recommendedName>
        <fullName evidence="10">Toluene tolerance protein Ttg2B</fullName>
    </recommendedName>
</protein>
<feature type="transmembrane region" description="Helical" evidence="7">
    <location>
        <begin position="181"/>
        <end position="198"/>
    </location>
</feature>
<gene>
    <name evidence="8" type="ORF">HMPREF0080_00459</name>
</gene>
<proteinExistence type="inferred from homology"/>
<comment type="caution">
    <text evidence="8">The sequence shown here is derived from an EMBL/GenBank/DDBJ whole genome shotgun (WGS) entry which is preliminary data.</text>
</comment>
<reference evidence="8 9" key="1">
    <citation type="submission" date="2011-08" db="EMBL/GenBank/DDBJ databases">
        <authorList>
            <person name="Weinstock G."/>
            <person name="Sodergren E."/>
            <person name="Clifton S."/>
            <person name="Fulton L."/>
            <person name="Fulton B."/>
            <person name="Courtney L."/>
            <person name="Fronick C."/>
            <person name="Harrison M."/>
            <person name="Strong C."/>
            <person name="Farmer C."/>
            <person name="Delahaunty K."/>
            <person name="Markovic C."/>
            <person name="Hall O."/>
            <person name="Minx P."/>
            <person name="Tomlinson C."/>
            <person name="Mitreva M."/>
            <person name="Hou S."/>
            <person name="Chen J."/>
            <person name="Wollam A."/>
            <person name="Pepin K.H."/>
            <person name="Johnson M."/>
            <person name="Bhonagiri V."/>
            <person name="Zhang X."/>
            <person name="Suruliraj S."/>
            <person name="Warren W."/>
            <person name="Chinwalla A."/>
            <person name="Mardis E.R."/>
            <person name="Wilson R.K."/>
        </authorList>
    </citation>
    <scope>NUCLEOTIDE SEQUENCE [LARGE SCALE GENOMIC DNA]</scope>
    <source>
        <strain evidence="8 9">F0357</strain>
    </source>
</reference>